<keyword evidence="4" id="KW-1185">Reference proteome</keyword>
<dbReference type="OrthoDB" id="9811471at2"/>
<gene>
    <name evidence="3" type="ORF">SAMN05216225_101715</name>
</gene>
<dbReference type="STRING" id="930117.SAMN05216225_101715"/>
<dbReference type="RefSeq" id="WP_072890085.1">
    <property type="nucleotide sequence ID" value="NZ_FQVW01000017.1"/>
</dbReference>
<dbReference type="Pfam" id="PF01425">
    <property type="entry name" value="Amidase"/>
    <property type="match status" value="1"/>
</dbReference>
<comment type="similarity">
    <text evidence="1">Belongs to the amidase family.</text>
</comment>
<organism evidence="3 4">
    <name type="scientific">Ornithinibacillus halophilus</name>
    <dbReference type="NCBI Taxonomy" id="930117"/>
    <lineage>
        <taxon>Bacteria</taxon>
        <taxon>Bacillati</taxon>
        <taxon>Bacillota</taxon>
        <taxon>Bacilli</taxon>
        <taxon>Bacillales</taxon>
        <taxon>Bacillaceae</taxon>
        <taxon>Ornithinibacillus</taxon>
    </lineage>
</organism>
<dbReference type="InterPro" id="IPR036928">
    <property type="entry name" value="AS_sf"/>
</dbReference>
<protein>
    <submittedName>
        <fullName evidence="3">Amidase</fullName>
    </submittedName>
</protein>
<dbReference type="GO" id="GO:0003824">
    <property type="term" value="F:catalytic activity"/>
    <property type="evidence" value="ECO:0007669"/>
    <property type="project" value="InterPro"/>
</dbReference>
<dbReference type="Proteomes" id="UP000183988">
    <property type="component" value="Unassembled WGS sequence"/>
</dbReference>
<dbReference type="PROSITE" id="PS00571">
    <property type="entry name" value="AMIDASES"/>
    <property type="match status" value="1"/>
</dbReference>
<evidence type="ECO:0000259" key="2">
    <source>
        <dbReference type="Pfam" id="PF01425"/>
    </source>
</evidence>
<dbReference type="InterPro" id="IPR000120">
    <property type="entry name" value="Amidase"/>
</dbReference>
<feature type="domain" description="Amidase" evidence="2">
    <location>
        <begin position="27"/>
        <end position="477"/>
    </location>
</feature>
<evidence type="ECO:0000313" key="4">
    <source>
        <dbReference type="Proteomes" id="UP000183988"/>
    </source>
</evidence>
<dbReference type="Gene3D" id="3.90.1300.10">
    <property type="entry name" value="Amidase signature (AS) domain"/>
    <property type="match status" value="1"/>
</dbReference>
<dbReference type="InterPro" id="IPR023631">
    <property type="entry name" value="Amidase_dom"/>
</dbReference>
<reference evidence="3 4" key="1">
    <citation type="submission" date="2016-11" db="EMBL/GenBank/DDBJ databases">
        <authorList>
            <person name="Jaros S."/>
            <person name="Januszkiewicz K."/>
            <person name="Wedrychowicz H."/>
        </authorList>
    </citation>
    <scope>NUCLEOTIDE SEQUENCE [LARGE SCALE GENOMIC DNA]</scope>
    <source>
        <strain evidence="3 4">IBRC-M 10683</strain>
    </source>
</reference>
<evidence type="ECO:0000256" key="1">
    <source>
        <dbReference type="ARBA" id="ARBA00009199"/>
    </source>
</evidence>
<dbReference type="SUPFAM" id="SSF75304">
    <property type="entry name" value="Amidase signature (AS) enzymes"/>
    <property type="match status" value="1"/>
</dbReference>
<accession>A0A1M5HDJ4</accession>
<dbReference type="InterPro" id="IPR020556">
    <property type="entry name" value="Amidase_CS"/>
</dbReference>
<evidence type="ECO:0000313" key="3">
    <source>
        <dbReference type="EMBL" id="SHG14025.1"/>
    </source>
</evidence>
<dbReference type="PANTHER" id="PTHR11895">
    <property type="entry name" value="TRANSAMIDASE"/>
    <property type="match status" value="1"/>
</dbReference>
<dbReference type="PANTHER" id="PTHR11895:SF7">
    <property type="entry name" value="GLUTAMYL-TRNA(GLN) AMIDOTRANSFERASE SUBUNIT A, MITOCHONDRIAL"/>
    <property type="match status" value="1"/>
</dbReference>
<dbReference type="EMBL" id="FQVW01000017">
    <property type="protein sequence ID" value="SHG14025.1"/>
    <property type="molecule type" value="Genomic_DNA"/>
</dbReference>
<dbReference type="NCBIfam" id="NF005099">
    <property type="entry name" value="PRK06529.1"/>
    <property type="match status" value="1"/>
</dbReference>
<sequence length="506" mass="55382">MDIGTYIAKDATELAELVRNGEVLPKELVQLSIEQLEKVNPSLNAILFTRLEKVLQEAEQMERKSSHSFFGVPILLKNISQLLKGESLTSGSKLLGDNIARHDSNFVSKLREAGFIFMGHTNTPEFGLKNISEPVAYGPTRNPWNLDYSAGGSSGGSAAAVASGIVPVAGASDGGGSIRIPASFTGLFGLKPTRGRTPVGPGVGRQWQGASIDFVLSRTVRDSAAMLDLLQTIQPEAAFQTPLFIEGYSHIIYKEFHQPLRISFTTKSPVGTPVSDDAVQAVMKTVRWLESQGHEVEEFDTPVDGVKLMQDYYVMNSGEISSLANQLEAGLGRKLTEEDVEIETWLLNVAGQSVTAAEYSTSLASWDAAAAKMANLHESFDLHITPATAYTAPKVGELTHSEENQEELRERIQVLDKMKQQDLIYEMFLPSLTYTPFTQLANLTGQPAMSIPVHVSDKGLPLGVQVMTRKGEEHRLLQLAYQMEQSSLWVGMNGNPFFETAVKYSK</sequence>
<dbReference type="AlphaFoldDB" id="A0A1M5HDJ4"/>
<name>A0A1M5HDJ4_9BACI</name>
<proteinExistence type="inferred from homology"/>